<evidence type="ECO:0000256" key="11">
    <source>
        <dbReference type="RuleBase" id="RU003682"/>
    </source>
</evidence>
<reference evidence="13" key="1">
    <citation type="submission" date="2017-05" db="EMBL/GenBank/DDBJ databases">
        <title>Complete and WGS of Bordetella genogroups.</title>
        <authorList>
            <person name="Spilker T."/>
            <person name="Lipuma J."/>
        </authorList>
    </citation>
    <scope>NUCLEOTIDE SEQUENCE</scope>
    <source>
        <strain evidence="13">AU21707</strain>
    </source>
</reference>
<keyword evidence="14" id="KW-1185">Reference proteome</keyword>
<gene>
    <name evidence="13" type="ORF">CAL26_22550</name>
</gene>
<evidence type="ECO:0000313" key="14">
    <source>
        <dbReference type="Proteomes" id="UP000216857"/>
    </source>
</evidence>
<dbReference type="GO" id="GO:0046872">
    <property type="term" value="F:metal ion binding"/>
    <property type="evidence" value="ECO:0007669"/>
    <property type="project" value="UniProtKB-KW"/>
</dbReference>
<dbReference type="Gene3D" id="2.60.120.330">
    <property type="entry name" value="B-lactam Antibiotic, Isopenicillin N Synthase, Chain"/>
    <property type="match status" value="1"/>
</dbReference>
<name>A0A261R5I8_9BORD</name>
<evidence type="ECO:0000256" key="5">
    <source>
        <dbReference type="ARBA" id="ARBA00019045"/>
    </source>
</evidence>
<dbReference type="Proteomes" id="UP000216857">
    <property type="component" value="Unassembled WGS sequence"/>
</dbReference>
<dbReference type="InterPro" id="IPR044861">
    <property type="entry name" value="IPNS-like_FE2OG_OXY"/>
</dbReference>
<dbReference type="EC" id="1.13.12.19" evidence="4"/>
<sequence>MSTMNTTPPVETQGTRIPLLDLTRLRHPDIDVRRKLGRELAELCRTVGFFYIVNHGVDVAKIDGMFYQAKRFFALPEHEKVALSMTSNPHWRGYLPMRMLGNDAEMKGNMLESFHVWQEHADDDPGLLANKPLHARNIWPAALPGLRPAALAYVAEVTELAKQMMRLAALGLDLPEDTFVRYFTNPISLLRLIHYPPQQPADPADIYGTRPHTDNGAFTLLAQDQTGGLEIMGPDGDWLPVPPVAGSFVINLGEMMKVWTNGLFRATPHRVINKFGKDRYSSPFFLNPDYDHVVAPVMHGEAGAVEPVFHTTVGRDEAATCGEILTRLYRRIWPSALEGQVK</sequence>
<evidence type="ECO:0000256" key="3">
    <source>
        <dbReference type="ARBA" id="ARBA00012293"/>
    </source>
</evidence>
<comment type="pathway">
    <text evidence="2">Alkene biosynthesis; ethylene biosynthesis via 2-oxoglutarate.</text>
</comment>
<dbReference type="PANTHER" id="PTHR47990">
    <property type="entry name" value="2-OXOGLUTARATE (2OG) AND FE(II)-DEPENDENT OXYGENASE SUPERFAMILY PROTEIN-RELATED"/>
    <property type="match status" value="1"/>
</dbReference>
<evidence type="ECO:0000256" key="10">
    <source>
        <dbReference type="ARBA" id="ARBA00049359"/>
    </source>
</evidence>
<dbReference type="Pfam" id="PF14226">
    <property type="entry name" value="DIOX_N"/>
    <property type="match status" value="1"/>
</dbReference>
<proteinExistence type="inferred from homology"/>
<evidence type="ECO:0000256" key="1">
    <source>
        <dbReference type="ARBA" id="ARBA00001954"/>
    </source>
</evidence>
<keyword evidence="11" id="KW-0479">Metal-binding</keyword>
<dbReference type="SUPFAM" id="SSF51197">
    <property type="entry name" value="Clavaminate synthase-like"/>
    <property type="match status" value="1"/>
</dbReference>
<dbReference type="OrthoDB" id="21825at2"/>
<evidence type="ECO:0000256" key="7">
    <source>
        <dbReference type="ARBA" id="ARBA00031011"/>
    </source>
</evidence>
<accession>A0A261R5I8</accession>
<dbReference type="InterPro" id="IPR005123">
    <property type="entry name" value="Oxoglu/Fe-dep_dioxygenase_dom"/>
</dbReference>
<keyword evidence="11" id="KW-0408">Iron</keyword>
<comment type="similarity">
    <text evidence="11">Belongs to the iron/ascorbate-dependent oxidoreductase family.</text>
</comment>
<feature type="domain" description="Fe2OG dioxygenase" evidence="12">
    <location>
        <begin position="185"/>
        <end position="288"/>
    </location>
</feature>
<comment type="catalytic activity">
    <reaction evidence="9">
        <text>2-oxoglutarate + O2 + 2 H(+) = ethene + 3 CO2 + H2O</text>
        <dbReference type="Rhea" id="RHEA:31523"/>
        <dbReference type="ChEBI" id="CHEBI:15377"/>
        <dbReference type="ChEBI" id="CHEBI:15378"/>
        <dbReference type="ChEBI" id="CHEBI:15379"/>
        <dbReference type="ChEBI" id="CHEBI:16526"/>
        <dbReference type="ChEBI" id="CHEBI:16810"/>
        <dbReference type="ChEBI" id="CHEBI:18153"/>
        <dbReference type="EC" id="1.13.12.19"/>
    </reaction>
</comment>
<dbReference type="RefSeq" id="WP_094848915.1">
    <property type="nucleotide sequence ID" value="NZ_NEVJ01000003.1"/>
</dbReference>
<dbReference type="InterPro" id="IPR026992">
    <property type="entry name" value="DIOX_N"/>
</dbReference>
<evidence type="ECO:0000259" key="12">
    <source>
        <dbReference type="PROSITE" id="PS51471"/>
    </source>
</evidence>
<comment type="cofactor">
    <cofactor evidence="1">
        <name>Fe(2+)</name>
        <dbReference type="ChEBI" id="CHEBI:29033"/>
    </cofactor>
</comment>
<evidence type="ECO:0000256" key="8">
    <source>
        <dbReference type="ARBA" id="ARBA00031282"/>
    </source>
</evidence>
<evidence type="ECO:0000256" key="9">
    <source>
        <dbReference type="ARBA" id="ARBA00047725"/>
    </source>
</evidence>
<dbReference type="PROSITE" id="PS51471">
    <property type="entry name" value="FE2OG_OXY"/>
    <property type="match status" value="1"/>
</dbReference>
<comment type="catalytic activity">
    <reaction evidence="10">
        <text>L-arginine + 2-oxoglutarate + O2 = guanidine + L-glutamate 5-semialdehyde + succinate + CO2</text>
        <dbReference type="Rhea" id="RHEA:31535"/>
        <dbReference type="ChEBI" id="CHEBI:15379"/>
        <dbReference type="ChEBI" id="CHEBI:16526"/>
        <dbReference type="ChEBI" id="CHEBI:16810"/>
        <dbReference type="ChEBI" id="CHEBI:30031"/>
        <dbReference type="ChEBI" id="CHEBI:30087"/>
        <dbReference type="ChEBI" id="CHEBI:32682"/>
        <dbReference type="ChEBI" id="CHEBI:58066"/>
        <dbReference type="EC" id="1.14.20.7"/>
    </reaction>
</comment>
<comment type="caution">
    <text evidence="13">The sequence shown here is derived from an EMBL/GenBank/DDBJ whole genome shotgun (WGS) entry which is preliminary data.</text>
</comment>
<keyword evidence="6" id="KW-0266">Ethylene biosynthesis</keyword>
<evidence type="ECO:0000256" key="4">
    <source>
        <dbReference type="ARBA" id="ARBA00012531"/>
    </source>
</evidence>
<evidence type="ECO:0000256" key="6">
    <source>
        <dbReference type="ARBA" id="ARBA00022666"/>
    </source>
</evidence>
<dbReference type="EMBL" id="NEVJ01000003">
    <property type="protein sequence ID" value="OZI20315.1"/>
    <property type="molecule type" value="Genomic_DNA"/>
</dbReference>
<dbReference type="InterPro" id="IPR027443">
    <property type="entry name" value="IPNS-like_sf"/>
</dbReference>
<dbReference type="GO" id="GO:0009693">
    <property type="term" value="P:ethylene biosynthetic process"/>
    <property type="evidence" value="ECO:0007669"/>
    <property type="project" value="UniProtKB-KW"/>
</dbReference>
<organism evidence="13 14">
    <name type="scientific">Bordetella genomosp. 9</name>
    <dbReference type="NCBI Taxonomy" id="1416803"/>
    <lineage>
        <taxon>Bacteria</taxon>
        <taxon>Pseudomonadati</taxon>
        <taxon>Pseudomonadota</taxon>
        <taxon>Betaproteobacteria</taxon>
        <taxon>Burkholderiales</taxon>
        <taxon>Alcaligenaceae</taxon>
        <taxon>Bordetella</taxon>
    </lineage>
</organism>
<dbReference type="PRINTS" id="PR00682">
    <property type="entry name" value="IPNSYNTHASE"/>
</dbReference>
<protein>
    <recommendedName>
        <fullName evidence="5">2-oxoglutarate-dependent ethylene/succinate-forming enzyme</fullName>
        <ecNumber evidence="4">1.13.12.19</ecNumber>
        <ecNumber evidence="3">1.14.20.7</ecNumber>
    </recommendedName>
    <alternativeName>
        <fullName evidence="7">2-oxoglutarate dioxygenase (ethylene-forming)</fullName>
    </alternativeName>
    <alternativeName>
        <fullName evidence="8">2-oxoglutarate/L-arginine monooxygenase/decarboxylase (succinate-forming)</fullName>
    </alternativeName>
</protein>
<evidence type="ECO:0000256" key="2">
    <source>
        <dbReference type="ARBA" id="ARBA00004767"/>
    </source>
</evidence>
<dbReference type="EC" id="1.14.20.7" evidence="3"/>
<evidence type="ECO:0000313" key="13">
    <source>
        <dbReference type="EMBL" id="OZI20315.1"/>
    </source>
</evidence>
<dbReference type="InterPro" id="IPR050231">
    <property type="entry name" value="Iron_ascorbate_oxido_reductase"/>
</dbReference>
<dbReference type="AlphaFoldDB" id="A0A261R5I8"/>
<dbReference type="Pfam" id="PF03171">
    <property type="entry name" value="2OG-FeII_Oxy"/>
    <property type="match status" value="1"/>
</dbReference>
<keyword evidence="11" id="KW-0560">Oxidoreductase</keyword>
<dbReference type="GO" id="GO:0102276">
    <property type="term" value="F:2-oxoglutarate oxygenase/decarboxylase (ethylene-forming) activity"/>
    <property type="evidence" value="ECO:0007669"/>
    <property type="project" value="UniProtKB-EC"/>
</dbReference>